<evidence type="ECO:0000256" key="8">
    <source>
        <dbReference type="SAM" id="Phobius"/>
    </source>
</evidence>
<feature type="transmembrane region" description="Helical" evidence="8">
    <location>
        <begin position="336"/>
        <end position="358"/>
    </location>
</feature>
<comment type="similarity">
    <text evidence="2">Belongs to the MIP/aquaporin (TC 1.A.8) family.</text>
</comment>
<evidence type="ECO:0000256" key="7">
    <source>
        <dbReference type="SAM" id="MobiDB-lite"/>
    </source>
</evidence>
<evidence type="ECO:0000256" key="3">
    <source>
        <dbReference type="ARBA" id="ARBA00022448"/>
    </source>
</evidence>
<dbReference type="GO" id="GO:0015250">
    <property type="term" value="F:water channel activity"/>
    <property type="evidence" value="ECO:0007669"/>
    <property type="project" value="TreeGrafter"/>
</dbReference>
<feature type="transmembrane region" description="Helical" evidence="8">
    <location>
        <begin position="258"/>
        <end position="276"/>
    </location>
</feature>
<comment type="subcellular location">
    <subcellularLocation>
        <location evidence="1">Membrane</location>
        <topology evidence="1">Multi-pass membrane protein</topology>
    </subcellularLocation>
</comment>
<feature type="compositionally biased region" description="Basic and acidic residues" evidence="7">
    <location>
        <begin position="186"/>
        <end position="195"/>
    </location>
</feature>
<dbReference type="InterPro" id="IPR022357">
    <property type="entry name" value="MIP_CS"/>
</dbReference>
<feature type="transmembrane region" description="Helical" evidence="8">
    <location>
        <begin position="390"/>
        <end position="408"/>
    </location>
</feature>
<feature type="compositionally biased region" description="Polar residues" evidence="7">
    <location>
        <begin position="138"/>
        <end position="154"/>
    </location>
</feature>
<keyword evidence="3" id="KW-0813">Transport</keyword>
<dbReference type="InterPro" id="IPR023271">
    <property type="entry name" value="Aquaporin-like"/>
</dbReference>
<dbReference type="Gene3D" id="1.20.1080.10">
    <property type="entry name" value="Glycerol uptake facilitator protein"/>
    <property type="match status" value="1"/>
</dbReference>
<reference evidence="9" key="1">
    <citation type="submission" date="2021-03" db="EMBL/GenBank/DDBJ databases">
        <title>Revisited historic fungal species revealed as producer of novel bioactive compounds through whole genome sequencing and comparative genomics.</title>
        <authorList>
            <person name="Vignolle G.A."/>
            <person name="Hochenegger N."/>
            <person name="Mach R.L."/>
            <person name="Mach-Aigner A.R."/>
            <person name="Javad Rahimi M."/>
            <person name="Salim K.A."/>
            <person name="Chan C.M."/>
            <person name="Lim L.B.L."/>
            <person name="Cai F."/>
            <person name="Druzhinina I.S."/>
            <person name="U'Ren J.M."/>
            <person name="Derntl C."/>
        </authorList>
    </citation>
    <scope>NUCLEOTIDE SEQUENCE</scope>
    <source>
        <strain evidence="9">TUCIM 5799</strain>
    </source>
</reference>
<feature type="region of interest" description="Disordered" evidence="7">
    <location>
        <begin position="52"/>
        <end position="72"/>
    </location>
</feature>
<keyword evidence="5 8" id="KW-1133">Transmembrane helix</keyword>
<evidence type="ECO:0008006" key="11">
    <source>
        <dbReference type="Google" id="ProtNLM"/>
    </source>
</evidence>
<feature type="region of interest" description="Disordered" evidence="7">
    <location>
        <begin position="128"/>
        <end position="239"/>
    </location>
</feature>
<name>A0A9P9WMY2_9PEZI</name>
<evidence type="ECO:0000256" key="6">
    <source>
        <dbReference type="ARBA" id="ARBA00023136"/>
    </source>
</evidence>
<feature type="transmembrane region" description="Helical" evidence="8">
    <location>
        <begin position="470"/>
        <end position="496"/>
    </location>
</feature>
<dbReference type="PANTHER" id="PTHR43829:SF24">
    <property type="entry name" value="MIP AQUAPORIN (EUROFUNG)"/>
    <property type="match status" value="1"/>
</dbReference>
<feature type="compositionally biased region" description="Basic and acidic residues" evidence="7">
    <location>
        <begin position="216"/>
        <end position="239"/>
    </location>
</feature>
<dbReference type="CDD" id="cd00333">
    <property type="entry name" value="MIP"/>
    <property type="match status" value="1"/>
</dbReference>
<organism evidence="9 10">
    <name type="scientific">Neoarthrinium moseri</name>
    <dbReference type="NCBI Taxonomy" id="1658444"/>
    <lineage>
        <taxon>Eukaryota</taxon>
        <taxon>Fungi</taxon>
        <taxon>Dikarya</taxon>
        <taxon>Ascomycota</taxon>
        <taxon>Pezizomycotina</taxon>
        <taxon>Sordariomycetes</taxon>
        <taxon>Xylariomycetidae</taxon>
        <taxon>Amphisphaeriales</taxon>
        <taxon>Apiosporaceae</taxon>
        <taxon>Neoarthrinium</taxon>
    </lineage>
</organism>
<evidence type="ECO:0000256" key="5">
    <source>
        <dbReference type="ARBA" id="ARBA00022989"/>
    </source>
</evidence>
<dbReference type="GO" id="GO:0005886">
    <property type="term" value="C:plasma membrane"/>
    <property type="evidence" value="ECO:0007669"/>
    <property type="project" value="TreeGrafter"/>
</dbReference>
<accession>A0A9P9WMY2</accession>
<dbReference type="PANTHER" id="PTHR43829">
    <property type="entry name" value="AQUAPORIN OR AQUAGLYCEROPORIN RELATED"/>
    <property type="match status" value="1"/>
</dbReference>
<protein>
    <recommendedName>
        <fullName evidence="11">Aquaporin-like protein</fullName>
    </recommendedName>
</protein>
<proteinExistence type="inferred from homology"/>
<dbReference type="PROSITE" id="PS00221">
    <property type="entry name" value="MIP"/>
    <property type="match status" value="1"/>
</dbReference>
<feature type="compositionally biased region" description="Acidic residues" evidence="7">
    <location>
        <begin position="196"/>
        <end position="205"/>
    </location>
</feature>
<evidence type="ECO:0000256" key="1">
    <source>
        <dbReference type="ARBA" id="ARBA00004141"/>
    </source>
</evidence>
<keyword evidence="4 8" id="KW-0812">Transmembrane</keyword>
<dbReference type="Proteomes" id="UP000829685">
    <property type="component" value="Unassembled WGS sequence"/>
</dbReference>
<evidence type="ECO:0000256" key="2">
    <source>
        <dbReference type="ARBA" id="ARBA00006175"/>
    </source>
</evidence>
<keyword evidence="6 8" id="KW-0472">Membrane</keyword>
<dbReference type="EMBL" id="JAFIMR010000012">
    <property type="protein sequence ID" value="KAI1871671.1"/>
    <property type="molecule type" value="Genomic_DNA"/>
</dbReference>
<dbReference type="Pfam" id="PF00230">
    <property type="entry name" value="MIP"/>
    <property type="match status" value="1"/>
</dbReference>
<gene>
    <name evidence="9" type="ORF">JX265_005657</name>
</gene>
<dbReference type="GO" id="GO:0015254">
    <property type="term" value="F:glycerol channel activity"/>
    <property type="evidence" value="ECO:0007669"/>
    <property type="project" value="TreeGrafter"/>
</dbReference>
<dbReference type="InterPro" id="IPR050363">
    <property type="entry name" value="MIP/Aquaporin"/>
</dbReference>
<evidence type="ECO:0000313" key="10">
    <source>
        <dbReference type="Proteomes" id="UP000829685"/>
    </source>
</evidence>
<evidence type="ECO:0000256" key="4">
    <source>
        <dbReference type="ARBA" id="ARBA00022692"/>
    </source>
</evidence>
<feature type="region of interest" description="Disordered" evidence="7">
    <location>
        <begin position="1"/>
        <end position="34"/>
    </location>
</feature>
<dbReference type="AlphaFoldDB" id="A0A9P9WMY2"/>
<dbReference type="SUPFAM" id="SSF81338">
    <property type="entry name" value="Aquaporin-like"/>
    <property type="match status" value="1"/>
</dbReference>
<feature type="compositionally biased region" description="Polar residues" evidence="7">
    <location>
        <begin position="21"/>
        <end position="30"/>
    </location>
</feature>
<keyword evidence="10" id="KW-1185">Reference proteome</keyword>
<comment type="caution">
    <text evidence="9">The sequence shown here is derived from an EMBL/GenBank/DDBJ whole genome shotgun (WGS) entry which is preliminary data.</text>
</comment>
<sequence>MRPGMPNGDTSHQGSAVPGSAQATGGSQNPFFLRHMPSNRFASSIARGAYTAGRRDLDQRSIITDPQTPGAEPSAWIDDAYLRENPWYQQNKAKPIFSLARPLPHLARGPTKAKVPRNQSQVDLAERGELETPKAGSQPVQRQATNSSVRNQNRLPEHTPAGTAHQHKKNDAGQPVFDYMPNVEGNDGKGGNDEKADNDDNDEETVAGSPQSSDTPEFKIDGEPLGQREHDDVENGLKDPDELRNWWARVRAKHPEPLAEFLATGVAIFMGLAGSLSVYLSQAQPLPYGSYETACWAWGFAWMFGVYLGGGVSGAHMNPAISISLSVFRGFPWRQCAMYVAVQFIAAIVAGALAYGVFADTIRHLDPTLELSSQALLSTPQSWVSPGNAFLNQCVGSAIMMIAVFALGDDQNNPPGAGMHAFVLGLLVTTLKFTMGFNIGSALNPASDFGPRVIAYAVGYRHANVFSDPWWIYGPWAATLVGSFIGCIVYDSFVFVGSESPVNYRYPPTIRKKIQKKSRQIMSMGNGS</sequence>
<dbReference type="PRINTS" id="PR00783">
    <property type="entry name" value="MINTRINSICP"/>
</dbReference>
<feature type="transmembrane region" description="Helical" evidence="8">
    <location>
        <begin position="296"/>
        <end position="315"/>
    </location>
</feature>
<evidence type="ECO:0000313" key="9">
    <source>
        <dbReference type="EMBL" id="KAI1871671.1"/>
    </source>
</evidence>
<dbReference type="InterPro" id="IPR000425">
    <property type="entry name" value="MIP"/>
</dbReference>
<feature type="transmembrane region" description="Helical" evidence="8">
    <location>
        <begin position="420"/>
        <end position="439"/>
    </location>
</feature>